<name>A0A2G6KJ37_9BACT</name>
<gene>
    <name evidence="1" type="ORF">CSA56_03255</name>
</gene>
<reference evidence="1 2" key="1">
    <citation type="submission" date="2017-10" db="EMBL/GenBank/DDBJ databases">
        <title>Novel microbial diversity and functional potential in the marine mammal oral microbiome.</title>
        <authorList>
            <person name="Dudek N.K."/>
            <person name="Sun C.L."/>
            <person name="Burstein D."/>
            <person name="Kantor R.S."/>
            <person name="Aliaga Goltsman D.S."/>
            <person name="Bik E.M."/>
            <person name="Thomas B.C."/>
            <person name="Banfield J.F."/>
            <person name="Relman D.A."/>
        </authorList>
    </citation>
    <scope>NUCLEOTIDE SEQUENCE [LARGE SCALE GENOMIC DNA]</scope>
    <source>
        <strain evidence="1">DOLJORAL78_47_16</strain>
    </source>
</reference>
<dbReference type="Pfam" id="PF03928">
    <property type="entry name" value="HbpS-like"/>
    <property type="match status" value="1"/>
</dbReference>
<evidence type="ECO:0000313" key="1">
    <source>
        <dbReference type="EMBL" id="PIE35683.1"/>
    </source>
</evidence>
<dbReference type="EMBL" id="PDSK01000036">
    <property type="protein sequence ID" value="PIE35683.1"/>
    <property type="molecule type" value="Genomic_DNA"/>
</dbReference>
<evidence type="ECO:0008006" key="3">
    <source>
        <dbReference type="Google" id="ProtNLM"/>
    </source>
</evidence>
<dbReference type="PANTHER" id="PTHR34309:SF1">
    <property type="entry name" value="PROTEIN GLCG"/>
    <property type="match status" value="1"/>
</dbReference>
<dbReference type="Proteomes" id="UP000230821">
    <property type="component" value="Unassembled WGS sequence"/>
</dbReference>
<dbReference type="SUPFAM" id="SSF143744">
    <property type="entry name" value="GlcG-like"/>
    <property type="match status" value="1"/>
</dbReference>
<dbReference type="PANTHER" id="PTHR34309">
    <property type="entry name" value="SLR1406 PROTEIN"/>
    <property type="match status" value="1"/>
</dbReference>
<sequence length="159" mass="17475">MNCASCRGKHNRRNNHVSTLTLITHTDALHIVTSIRKILENDCKSAAIAVVDAQGELLAFLRTDGCLLPSIDIAINKVFTAARQRKEIWKIGESSGEKNYPMTNFGDLRYNDWDGGVPIVQAGQIIGAVGVSSLPEEADMAMTRLEAEFVRQEAVFSTQ</sequence>
<dbReference type="InterPro" id="IPR005624">
    <property type="entry name" value="PduO/GlcC-like"/>
</dbReference>
<organism evidence="1 2">
    <name type="scientific">candidate division KSB3 bacterium</name>
    <dbReference type="NCBI Taxonomy" id="2044937"/>
    <lineage>
        <taxon>Bacteria</taxon>
        <taxon>candidate division KSB3</taxon>
    </lineage>
</organism>
<dbReference type="InterPro" id="IPR038084">
    <property type="entry name" value="PduO/GlcC-like_sf"/>
</dbReference>
<dbReference type="AlphaFoldDB" id="A0A2G6KJ37"/>
<dbReference type="Gene3D" id="3.30.450.150">
    <property type="entry name" value="Haem-degrading domain"/>
    <property type="match status" value="1"/>
</dbReference>
<evidence type="ECO:0000313" key="2">
    <source>
        <dbReference type="Proteomes" id="UP000230821"/>
    </source>
</evidence>
<dbReference type="InterPro" id="IPR052517">
    <property type="entry name" value="GlcG_carb_metab_protein"/>
</dbReference>
<proteinExistence type="predicted"/>
<accession>A0A2G6KJ37</accession>
<protein>
    <recommendedName>
        <fullName evidence="3">Heme-binding protein</fullName>
    </recommendedName>
</protein>
<comment type="caution">
    <text evidence="1">The sequence shown here is derived from an EMBL/GenBank/DDBJ whole genome shotgun (WGS) entry which is preliminary data.</text>
</comment>